<accession>A0ABM7PBI5</accession>
<dbReference type="InterPro" id="IPR046618">
    <property type="entry name" value="DUF6731"/>
</dbReference>
<evidence type="ECO:0000313" key="2">
    <source>
        <dbReference type="Proteomes" id="UP001320148"/>
    </source>
</evidence>
<dbReference type="EMBL" id="AP024488">
    <property type="protein sequence ID" value="BCS94521.1"/>
    <property type="molecule type" value="Genomic_DNA"/>
</dbReference>
<dbReference type="RefSeq" id="WP_236890836.1">
    <property type="nucleotide sequence ID" value="NZ_AP024488.1"/>
</dbReference>
<dbReference type="Pfam" id="PF20505">
    <property type="entry name" value="DUF6731"/>
    <property type="match status" value="1"/>
</dbReference>
<gene>
    <name evidence="1" type="ORF">DSLASN_01530</name>
</gene>
<reference evidence="1 2" key="1">
    <citation type="submission" date="2021-02" db="EMBL/GenBank/DDBJ databases">
        <title>Complete genome of Desulfoluna sp. strain ASN36.</title>
        <authorList>
            <person name="Takahashi A."/>
            <person name="Kojima H."/>
            <person name="Fukui M."/>
        </authorList>
    </citation>
    <scope>NUCLEOTIDE SEQUENCE [LARGE SCALE GENOMIC DNA]</scope>
    <source>
        <strain evidence="1 2">ASN36</strain>
    </source>
</reference>
<organism evidence="1 2">
    <name type="scientific">Desulfoluna limicola</name>
    <dbReference type="NCBI Taxonomy" id="2810562"/>
    <lineage>
        <taxon>Bacteria</taxon>
        <taxon>Pseudomonadati</taxon>
        <taxon>Thermodesulfobacteriota</taxon>
        <taxon>Desulfobacteria</taxon>
        <taxon>Desulfobacterales</taxon>
        <taxon>Desulfolunaceae</taxon>
        <taxon>Desulfoluna</taxon>
    </lineage>
</organism>
<proteinExistence type="predicted"/>
<name>A0ABM7PBI5_9BACT</name>
<sequence length="304" mass="35184">MSFKTFNFDFYQCEVLSSQTNSQLISINEVFGRFKTKSDSETENTVREIKGYSYELRIIEQTDYGFRGVIGKYRESNLPHAAIPGGGERELDLQENEHLIEKSYFKFFSDYSLLILQRNRLAISSETFSNYLSIDGYTVSLNPIIAPDDLHRLMRNDVKLRSLQVRVARPTNPELFRNLEHDFTNSIVASLNGTNASTVNLELRGEGRSSNPEKKFLNDRFKRAMLELTNKFPVKKAKLQLEEPNGDTHPLDLISTRLYHSQRLSIDGRYPFPSDIWNALREAREEKEEEIISYFGSLTEQRIA</sequence>
<keyword evidence="2" id="KW-1185">Reference proteome</keyword>
<dbReference type="Proteomes" id="UP001320148">
    <property type="component" value="Chromosome"/>
</dbReference>
<evidence type="ECO:0000313" key="1">
    <source>
        <dbReference type="EMBL" id="BCS94521.1"/>
    </source>
</evidence>
<protein>
    <submittedName>
        <fullName evidence="1">Uncharacterized protein</fullName>
    </submittedName>
</protein>